<organism evidence="1 2">
    <name type="scientific">Linderina macrospora</name>
    <dbReference type="NCBI Taxonomy" id="4868"/>
    <lineage>
        <taxon>Eukaryota</taxon>
        <taxon>Fungi</taxon>
        <taxon>Fungi incertae sedis</taxon>
        <taxon>Zoopagomycota</taxon>
        <taxon>Kickxellomycotina</taxon>
        <taxon>Kickxellomycetes</taxon>
        <taxon>Kickxellales</taxon>
        <taxon>Kickxellaceae</taxon>
        <taxon>Linderina</taxon>
    </lineage>
</organism>
<sequence>MESSYQNQKQQQQQHSHAQNAPAAPAAATAPPSNYTPEQYAAYAQWYYQTYGASQQHQQQSPMQPQPPPQQQQYNAQVSSTSSLTNQHAYSYSAQSDQYQHHQYPPNTQRPPPPPPPPALQADISNQYHQQSLVHTSPTATRPPQQYAYAASPGNMHVTRNRSPSLTRDVTQGVSSISLRQNGYADAQPLYTAVKVPKKLKQNRHDPMFGKHAHKVVITPTMSDPKWPESLKNFVKRSYSACSDKARRALESQLTQIVTSALNNQKLNEIDWDTRSLPKACDRIHQLSRKQQQQQMSTPSKQPLSLVGLAGLAGGSDGSYDSDAKKMERLRRFQQEAAAAQPSGDGNSSASQPQTPGDESSDSGAIVGTCMTLEKNFFRLTSDPDPAKVRPLSV</sequence>
<name>A0ACC1J1D2_9FUNG</name>
<protein>
    <submittedName>
        <fullName evidence="1">Uncharacterized protein</fullName>
    </submittedName>
</protein>
<evidence type="ECO:0000313" key="1">
    <source>
        <dbReference type="EMBL" id="KAJ1933922.1"/>
    </source>
</evidence>
<evidence type="ECO:0000313" key="2">
    <source>
        <dbReference type="Proteomes" id="UP001150603"/>
    </source>
</evidence>
<keyword evidence="2" id="KW-1185">Reference proteome</keyword>
<comment type="caution">
    <text evidence="1">The sequence shown here is derived from an EMBL/GenBank/DDBJ whole genome shotgun (WGS) entry which is preliminary data.</text>
</comment>
<feature type="non-terminal residue" evidence="1">
    <location>
        <position position="394"/>
    </location>
</feature>
<dbReference type="EMBL" id="JANBPW010004859">
    <property type="protein sequence ID" value="KAJ1933922.1"/>
    <property type="molecule type" value="Genomic_DNA"/>
</dbReference>
<proteinExistence type="predicted"/>
<accession>A0ACC1J1D2</accession>
<reference evidence="1" key="1">
    <citation type="submission" date="2022-07" db="EMBL/GenBank/DDBJ databases">
        <title>Phylogenomic reconstructions and comparative analyses of Kickxellomycotina fungi.</title>
        <authorList>
            <person name="Reynolds N.K."/>
            <person name="Stajich J.E."/>
            <person name="Barry K."/>
            <person name="Grigoriev I.V."/>
            <person name="Crous P."/>
            <person name="Smith M.E."/>
        </authorList>
    </citation>
    <scope>NUCLEOTIDE SEQUENCE</scope>
    <source>
        <strain evidence="1">NRRL 5244</strain>
    </source>
</reference>
<dbReference type="Proteomes" id="UP001150603">
    <property type="component" value="Unassembled WGS sequence"/>
</dbReference>
<gene>
    <name evidence="1" type="ORF">FBU59_005865</name>
</gene>